<proteinExistence type="predicted"/>
<feature type="region of interest" description="Disordered" evidence="1">
    <location>
        <begin position="1"/>
        <end position="78"/>
    </location>
</feature>
<accession>A0A397AWH3</accession>
<dbReference type="VEuPathDB" id="FungiDB:H257_08144"/>
<evidence type="ECO:0000313" key="3">
    <source>
        <dbReference type="Proteomes" id="UP000265427"/>
    </source>
</evidence>
<feature type="compositionally biased region" description="Basic and acidic residues" evidence="1">
    <location>
        <begin position="150"/>
        <end position="163"/>
    </location>
</feature>
<gene>
    <name evidence="2" type="ORF">DYB36_005190</name>
</gene>
<reference evidence="2 3" key="1">
    <citation type="submission" date="2018-08" db="EMBL/GenBank/DDBJ databases">
        <title>Aphanomyces genome sequencing and annotation.</title>
        <authorList>
            <person name="Minardi D."/>
            <person name="Oidtmann B."/>
            <person name="Van Der Giezen M."/>
            <person name="Studholme D.J."/>
        </authorList>
    </citation>
    <scope>NUCLEOTIDE SEQUENCE [LARGE SCALE GENOMIC DNA]</scope>
    <source>
        <strain evidence="2 3">Kv</strain>
    </source>
</reference>
<dbReference type="Proteomes" id="UP000265427">
    <property type="component" value="Unassembled WGS sequence"/>
</dbReference>
<comment type="caution">
    <text evidence="2">The sequence shown here is derived from an EMBL/GenBank/DDBJ whole genome shotgun (WGS) entry which is preliminary data.</text>
</comment>
<name>A0A397AWH3_APHAT</name>
<organism evidence="2 3">
    <name type="scientific">Aphanomyces astaci</name>
    <name type="common">Crayfish plague agent</name>
    <dbReference type="NCBI Taxonomy" id="112090"/>
    <lineage>
        <taxon>Eukaryota</taxon>
        <taxon>Sar</taxon>
        <taxon>Stramenopiles</taxon>
        <taxon>Oomycota</taxon>
        <taxon>Saprolegniomycetes</taxon>
        <taxon>Saprolegniales</taxon>
        <taxon>Verrucalvaceae</taxon>
        <taxon>Aphanomyces</taxon>
    </lineage>
</organism>
<feature type="region of interest" description="Disordered" evidence="1">
    <location>
        <begin position="210"/>
        <end position="232"/>
    </location>
</feature>
<feature type="region of interest" description="Disordered" evidence="1">
    <location>
        <begin position="134"/>
        <end position="190"/>
    </location>
</feature>
<evidence type="ECO:0000256" key="1">
    <source>
        <dbReference type="SAM" id="MobiDB-lite"/>
    </source>
</evidence>
<dbReference type="EMBL" id="QUSZ01005294">
    <property type="protein sequence ID" value="RHY10338.1"/>
    <property type="molecule type" value="Genomic_DNA"/>
</dbReference>
<feature type="compositionally biased region" description="Basic and acidic residues" evidence="1">
    <location>
        <begin position="33"/>
        <end position="47"/>
    </location>
</feature>
<sequence>MRTAPTDTDPEETLMERMGLDVLSPEVTATGRRHTEQYGRGLLRTERATGTYDGPSEQGETEPERGEETDLPLLEADRTGINVPSDLLAEEQAKDTFIRVIKAYLLEEAVPFDRDAIKHRNLDMIDKLAPERMEVSSSGNDPAMNVELPGSDHDEEREARSRSDLAASPTPGSAFQGCFQDRGRPGSQVTVRRLFRSPQGCRQPVAVDESWTYGRPTGPAPDCTVPTDATGA</sequence>
<dbReference type="AlphaFoldDB" id="A0A397AWH3"/>
<protein>
    <submittedName>
        <fullName evidence="2">Uncharacterized protein</fullName>
    </submittedName>
</protein>
<evidence type="ECO:0000313" key="2">
    <source>
        <dbReference type="EMBL" id="RHY10338.1"/>
    </source>
</evidence>